<sequence>MIELATGACGAAAAPAGGSAAAAAGDARCLAAPPSSCVLLVLSGSDVFAVYDCDAVLHGKTLRLDLPPCPEPCALQLMLVAAPQPCVGGTPPAATSVAHLASLPVLPSHAAAEARRLLLRQVAAAPHGARAALERLDGGGDDALPAPAAWAALPDAARAAIGWAWREHFAPFAADLAFVLAGPGPASARAALLESLLRFAAACAMADTVLHMLHTCTAAGVVELVGDGAAPAASALVRPAPLVPHLGFVAASDVISARAARCKEDDEGSDEGGDAKGEGCEAALPQPSALLAPPPQSALPLPAALLPLAWAALALIFPMLLFWRL</sequence>
<keyword evidence="1" id="KW-1133">Transmembrane helix</keyword>
<feature type="transmembrane region" description="Helical" evidence="1">
    <location>
        <begin position="304"/>
        <end position="323"/>
    </location>
</feature>
<evidence type="ECO:0000256" key="1">
    <source>
        <dbReference type="SAM" id="Phobius"/>
    </source>
</evidence>
<name>A0A2V0NM45_9CHLO</name>
<dbReference type="Proteomes" id="UP000247498">
    <property type="component" value="Unassembled WGS sequence"/>
</dbReference>
<comment type="caution">
    <text evidence="2">The sequence shown here is derived from an EMBL/GenBank/DDBJ whole genome shotgun (WGS) entry which is preliminary data.</text>
</comment>
<keyword evidence="3" id="KW-1185">Reference proteome</keyword>
<keyword evidence="1" id="KW-0472">Membrane</keyword>
<dbReference type="AlphaFoldDB" id="A0A2V0NM45"/>
<evidence type="ECO:0000313" key="3">
    <source>
        <dbReference type="Proteomes" id="UP000247498"/>
    </source>
</evidence>
<gene>
    <name evidence="2" type="ORF">Rsub_00163</name>
</gene>
<dbReference type="EMBL" id="BDRX01000001">
    <property type="protein sequence ID" value="GBF87452.1"/>
    <property type="molecule type" value="Genomic_DNA"/>
</dbReference>
<evidence type="ECO:0000313" key="2">
    <source>
        <dbReference type="EMBL" id="GBF87452.1"/>
    </source>
</evidence>
<accession>A0A2V0NM45</accession>
<dbReference type="InParanoid" id="A0A2V0NM45"/>
<reference evidence="2 3" key="1">
    <citation type="journal article" date="2018" name="Sci. Rep.">
        <title>Raphidocelis subcapitata (=Pseudokirchneriella subcapitata) provides an insight into genome evolution and environmental adaptations in the Sphaeropleales.</title>
        <authorList>
            <person name="Suzuki S."/>
            <person name="Yamaguchi H."/>
            <person name="Nakajima N."/>
            <person name="Kawachi M."/>
        </authorList>
    </citation>
    <scope>NUCLEOTIDE SEQUENCE [LARGE SCALE GENOMIC DNA]</scope>
    <source>
        <strain evidence="2 3">NIES-35</strain>
    </source>
</reference>
<organism evidence="2 3">
    <name type="scientific">Raphidocelis subcapitata</name>
    <dbReference type="NCBI Taxonomy" id="307507"/>
    <lineage>
        <taxon>Eukaryota</taxon>
        <taxon>Viridiplantae</taxon>
        <taxon>Chlorophyta</taxon>
        <taxon>core chlorophytes</taxon>
        <taxon>Chlorophyceae</taxon>
        <taxon>CS clade</taxon>
        <taxon>Sphaeropleales</taxon>
        <taxon>Selenastraceae</taxon>
        <taxon>Raphidocelis</taxon>
    </lineage>
</organism>
<protein>
    <submittedName>
        <fullName evidence="2">Uncharacterized protein</fullName>
    </submittedName>
</protein>
<keyword evidence="1" id="KW-0812">Transmembrane</keyword>
<proteinExistence type="predicted"/>